<evidence type="ECO:0000313" key="2">
    <source>
        <dbReference type="Proteomes" id="UP000295680"/>
    </source>
</evidence>
<dbReference type="Proteomes" id="UP000295680">
    <property type="component" value="Unassembled WGS sequence"/>
</dbReference>
<organism evidence="1 2">
    <name type="scientific">Actinocrispum wychmicini</name>
    <dbReference type="NCBI Taxonomy" id="1213861"/>
    <lineage>
        <taxon>Bacteria</taxon>
        <taxon>Bacillati</taxon>
        <taxon>Actinomycetota</taxon>
        <taxon>Actinomycetes</taxon>
        <taxon>Pseudonocardiales</taxon>
        <taxon>Pseudonocardiaceae</taxon>
        <taxon>Actinocrispum</taxon>
    </lineage>
</organism>
<name>A0A4R2J5B0_9PSEU</name>
<proteinExistence type="predicted"/>
<dbReference type="AlphaFoldDB" id="A0A4R2J5B0"/>
<sequence>MLDYVRFVVFFVKTFTKAHEPAHARYSRRMSIALETVLAKAGLRSSPDEFLGLVEDAARRLSPPNPNPAEYFSADQRETLTEVGLDLRPRQPHEPDSRARAVAAQAVLRDSALTVSDAADTLKVDTSRVRHRLAAGRLVGWKDRGGWRLPAWQFTGSGVLPGLEIVLAALPNDQPPLVVAAFMTTPQEDLQIGGAPGTPRQWLLAGGDPDRVAALAAVLGTPA</sequence>
<evidence type="ECO:0008006" key="3">
    <source>
        <dbReference type="Google" id="ProtNLM"/>
    </source>
</evidence>
<evidence type="ECO:0000313" key="1">
    <source>
        <dbReference type="EMBL" id="TCO53077.1"/>
    </source>
</evidence>
<gene>
    <name evidence="1" type="ORF">EV192_111274</name>
</gene>
<dbReference type="EMBL" id="SLWS01000011">
    <property type="protein sequence ID" value="TCO53077.1"/>
    <property type="molecule type" value="Genomic_DNA"/>
</dbReference>
<accession>A0A4R2J5B0</accession>
<reference evidence="1 2" key="1">
    <citation type="submission" date="2019-03" db="EMBL/GenBank/DDBJ databases">
        <title>Genomic Encyclopedia of Type Strains, Phase IV (KMG-IV): sequencing the most valuable type-strain genomes for metagenomic binning, comparative biology and taxonomic classification.</title>
        <authorList>
            <person name="Goeker M."/>
        </authorList>
    </citation>
    <scope>NUCLEOTIDE SEQUENCE [LARGE SCALE GENOMIC DNA]</scope>
    <source>
        <strain evidence="1 2">DSM 45934</strain>
    </source>
</reference>
<protein>
    <recommendedName>
        <fullName evidence="3">Excisionase family DNA binding protein</fullName>
    </recommendedName>
</protein>
<keyword evidence="2" id="KW-1185">Reference proteome</keyword>
<comment type="caution">
    <text evidence="1">The sequence shown here is derived from an EMBL/GenBank/DDBJ whole genome shotgun (WGS) entry which is preliminary data.</text>
</comment>